<dbReference type="HOGENOM" id="CLU_066042_5_2_1"/>
<dbReference type="Proteomes" id="UP000008782">
    <property type="component" value="Unassembled WGS sequence"/>
</dbReference>
<dbReference type="STRING" id="645133.E3QQ94"/>
<gene>
    <name evidence="2" type="ORF">GLRG_08176</name>
</gene>
<dbReference type="OrthoDB" id="4800421at2759"/>
<dbReference type="AlphaFoldDB" id="E3QQ94"/>
<dbReference type="InterPro" id="IPR053008">
    <property type="entry name" value="Phomopsin_biosynth_assoc"/>
</dbReference>
<protein>
    <submittedName>
        <fullName evidence="2">Uncharacterized protein</fullName>
    </submittedName>
</protein>
<proteinExistence type="predicted"/>
<evidence type="ECO:0000313" key="3">
    <source>
        <dbReference type="Proteomes" id="UP000008782"/>
    </source>
</evidence>
<evidence type="ECO:0000313" key="2">
    <source>
        <dbReference type="EMBL" id="EFQ33032.1"/>
    </source>
</evidence>
<feature type="transmembrane region" description="Helical" evidence="1">
    <location>
        <begin position="72"/>
        <end position="91"/>
    </location>
</feature>
<dbReference type="RefSeq" id="XP_008097052.1">
    <property type="nucleotide sequence ID" value="XM_008098861.1"/>
</dbReference>
<feature type="non-terminal residue" evidence="2">
    <location>
        <position position="1"/>
    </location>
</feature>
<name>E3QQ94_COLGM</name>
<dbReference type="PANTHER" id="PTHR35896">
    <property type="entry name" value="IG-LIKE DOMAIN-CONTAINING PROTEIN"/>
    <property type="match status" value="1"/>
</dbReference>
<accession>E3QQ94</accession>
<evidence type="ECO:0000256" key="1">
    <source>
        <dbReference type="SAM" id="Phobius"/>
    </source>
</evidence>
<reference evidence="3" key="1">
    <citation type="journal article" date="2012" name="Nat. Genet.">
        <title>Lifestyle transitions in plant pathogenic Colletotrichum fungi deciphered by genome and transcriptome analyses.</title>
        <authorList>
            <person name="O'Connell R.J."/>
            <person name="Thon M.R."/>
            <person name="Hacquard S."/>
            <person name="Amyotte S.G."/>
            <person name="Kleemann J."/>
            <person name="Torres M.F."/>
            <person name="Damm U."/>
            <person name="Buiate E.A."/>
            <person name="Epstein L."/>
            <person name="Alkan N."/>
            <person name="Altmueller J."/>
            <person name="Alvarado-Balderrama L."/>
            <person name="Bauser C.A."/>
            <person name="Becker C."/>
            <person name="Birren B.W."/>
            <person name="Chen Z."/>
            <person name="Choi J."/>
            <person name="Crouch J.A."/>
            <person name="Duvick J.P."/>
            <person name="Farman M.A."/>
            <person name="Gan P."/>
            <person name="Heiman D."/>
            <person name="Henrissat B."/>
            <person name="Howard R.J."/>
            <person name="Kabbage M."/>
            <person name="Koch C."/>
            <person name="Kracher B."/>
            <person name="Kubo Y."/>
            <person name="Law A.D."/>
            <person name="Lebrun M.-H."/>
            <person name="Lee Y.-H."/>
            <person name="Miyara I."/>
            <person name="Moore N."/>
            <person name="Neumann U."/>
            <person name="Nordstroem K."/>
            <person name="Panaccione D.G."/>
            <person name="Panstruga R."/>
            <person name="Place M."/>
            <person name="Proctor R.H."/>
            <person name="Prusky D."/>
            <person name="Rech G."/>
            <person name="Reinhardt R."/>
            <person name="Rollins J.A."/>
            <person name="Rounsley S."/>
            <person name="Schardl C.L."/>
            <person name="Schwartz D.C."/>
            <person name="Shenoy N."/>
            <person name="Shirasu K."/>
            <person name="Sikhakolli U.R."/>
            <person name="Stueber K."/>
            <person name="Sukno S.A."/>
            <person name="Sweigard J.A."/>
            <person name="Takano Y."/>
            <person name="Takahara H."/>
            <person name="Trail F."/>
            <person name="van der Does H.C."/>
            <person name="Voll L.M."/>
            <person name="Will I."/>
            <person name="Young S."/>
            <person name="Zeng Q."/>
            <person name="Zhang J."/>
            <person name="Zhou S."/>
            <person name="Dickman M.B."/>
            <person name="Schulze-Lefert P."/>
            <person name="Ver Loren van Themaat E."/>
            <person name="Ma L.-J."/>
            <person name="Vaillancourt L.J."/>
        </authorList>
    </citation>
    <scope>NUCLEOTIDE SEQUENCE [LARGE SCALE GENOMIC DNA]</scope>
    <source>
        <strain evidence="3">M1.001 / M2 / FGSC 10212</strain>
    </source>
</reference>
<dbReference type="GeneID" id="24413541"/>
<keyword evidence="1" id="KW-1133">Transmembrane helix</keyword>
<sequence length="261" mass="29597">KPFMPSRIHRLFGSGMQPVYVQRQTRPSQEHDRENDFDCLLSGPTSDKSFQENLPSSPDFGARRTLHIGWKILKIFLILAIAFYIVLHLSFIEKLVETNKAEFTEHRIDCGHNTASAKAAGCVYDIMMVGWTAPDCIDPYVSSDSLSETSELASVRGAGHFNFSVTPDFTEIIQQDVDSLTQHDWVYANWEFHKAHCAYVWRVLANALERKRNGDTNVYIYRTLVTYEHAVHCSRVLLGTDRSLAAPTKIQVSGTNRCVLL</sequence>
<dbReference type="PANTHER" id="PTHR35896:SF3">
    <property type="entry name" value="MAJOR FACILITATOR SUPERFAMILY TRANSPORTER"/>
    <property type="match status" value="1"/>
</dbReference>
<keyword evidence="3" id="KW-1185">Reference proteome</keyword>
<dbReference type="VEuPathDB" id="FungiDB:GLRG_08176"/>
<dbReference type="EMBL" id="GG697366">
    <property type="protein sequence ID" value="EFQ33032.1"/>
    <property type="molecule type" value="Genomic_DNA"/>
</dbReference>
<keyword evidence="1" id="KW-0472">Membrane</keyword>
<organism evidence="3">
    <name type="scientific">Colletotrichum graminicola (strain M1.001 / M2 / FGSC 10212)</name>
    <name type="common">Maize anthracnose fungus</name>
    <name type="synonym">Glomerella graminicola</name>
    <dbReference type="NCBI Taxonomy" id="645133"/>
    <lineage>
        <taxon>Eukaryota</taxon>
        <taxon>Fungi</taxon>
        <taxon>Dikarya</taxon>
        <taxon>Ascomycota</taxon>
        <taxon>Pezizomycotina</taxon>
        <taxon>Sordariomycetes</taxon>
        <taxon>Hypocreomycetidae</taxon>
        <taxon>Glomerellales</taxon>
        <taxon>Glomerellaceae</taxon>
        <taxon>Colletotrichum</taxon>
        <taxon>Colletotrichum graminicola species complex</taxon>
    </lineage>
</organism>
<keyword evidence="1" id="KW-0812">Transmembrane</keyword>
<dbReference type="eggNOG" id="ENOG502SPJK">
    <property type="taxonomic scope" value="Eukaryota"/>
</dbReference>